<name>A0ABU9S4J6_9BURK</name>
<dbReference type="EMBL" id="JAYMRV010000022">
    <property type="protein sequence ID" value="MEM5426758.1"/>
    <property type="molecule type" value="Genomic_DNA"/>
</dbReference>
<proteinExistence type="predicted"/>
<accession>A0ABU9S4J6</accession>
<gene>
    <name evidence="1" type="ORF">VSR73_38150</name>
</gene>
<organism evidence="1 2">
    <name type="scientific">Paraburkholderia ferrariae</name>
    <dbReference type="NCBI Taxonomy" id="386056"/>
    <lineage>
        <taxon>Bacteria</taxon>
        <taxon>Pseudomonadati</taxon>
        <taxon>Pseudomonadota</taxon>
        <taxon>Betaproteobacteria</taxon>
        <taxon>Burkholderiales</taxon>
        <taxon>Burkholderiaceae</taxon>
        <taxon>Paraburkholderia</taxon>
    </lineage>
</organism>
<dbReference type="RefSeq" id="WP_342950320.1">
    <property type="nucleotide sequence ID" value="NZ_JAYMRV010000022.1"/>
</dbReference>
<sequence>MQLTIKFSGSHKRGAPFRGWAGTVEDWPERRPPRLTFGQWKLDPSNARGGGVVTLEAAPYQLVMWGANSPKMSPRDKTTHFAFAGLEDAGGLWAAPLPAGTDARQIHSCGGWRPPEPSEIAARIMMPELDPARPLPGLLNILEATGAAFQQLGLQWPGMPLKDEHGKRVETLRERLPVIASNWTHLAEFCTTLDLRLQDWQNMRTAARAARSDST</sequence>
<reference evidence="1 2" key="1">
    <citation type="submission" date="2024-01" db="EMBL/GenBank/DDBJ databases">
        <title>The diversity of rhizobia nodulating Mimosa spp. in eleven states of Brazil covering several biomes is determined by host plant, location, and edaphic factors.</title>
        <authorList>
            <person name="Rouws L."/>
            <person name="Barauna A."/>
            <person name="Beukes C."/>
            <person name="De Faria S.M."/>
            <person name="Gross E."/>
            <person name="Dos Reis Junior F.B."/>
            <person name="Simon M."/>
            <person name="Maluk M."/>
            <person name="Odee D.W."/>
            <person name="Kenicer G."/>
            <person name="Young J.P.W."/>
            <person name="Reis V.M."/>
            <person name="Zilli J."/>
            <person name="James E.K."/>
        </authorList>
    </citation>
    <scope>NUCLEOTIDE SEQUENCE [LARGE SCALE GENOMIC DNA]</scope>
    <source>
        <strain evidence="1 2">JPY167</strain>
    </source>
</reference>
<protein>
    <submittedName>
        <fullName evidence="1">Uncharacterized protein</fullName>
    </submittedName>
</protein>
<keyword evidence="2" id="KW-1185">Reference proteome</keyword>
<evidence type="ECO:0000313" key="2">
    <source>
        <dbReference type="Proteomes" id="UP001489897"/>
    </source>
</evidence>
<evidence type="ECO:0000313" key="1">
    <source>
        <dbReference type="EMBL" id="MEM5426758.1"/>
    </source>
</evidence>
<dbReference type="Proteomes" id="UP001489897">
    <property type="component" value="Unassembled WGS sequence"/>
</dbReference>
<comment type="caution">
    <text evidence="1">The sequence shown here is derived from an EMBL/GenBank/DDBJ whole genome shotgun (WGS) entry which is preliminary data.</text>
</comment>